<dbReference type="STRING" id="42251.A0A2T7A244"/>
<comment type="caution">
    <text evidence="3">The sequence shown here is derived from an EMBL/GenBank/DDBJ whole genome shotgun (WGS) entry which is preliminary data.</text>
</comment>
<gene>
    <name evidence="3" type="ORF">B9Z19DRAFT_1163520</name>
</gene>
<feature type="domain" description="COG4 transport protein middle alpha-helical bundle" evidence="2">
    <location>
        <begin position="43"/>
        <end position="81"/>
    </location>
</feature>
<evidence type="ECO:0000313" key="4">
    <source>
        <dbReference type="Proteomes" id="UP000244722"/>
    </source>
</evidence>
<dbReference type="Proteomes" id="UP000244722">
    <property type="component" value="Unassembled WGS sequence"/>
</dbReference>
<dbReference type="Pfam" id="PF08318">
    <property type="entry name" value="COG4_m"/>
    <property type="match status" value="1"/>
</dbReference>
<accession>A0A2T7A244</accession>
<protein>
    <recommendedName>
        <fullName evidence="2">COG4 transport protein middle alpha-helical bundle domain-containing protein</fullName>
    </recommendedName>
</protein>
<dbReference type="InterPro" id="IPR013167">
    <property type="entry name" value="COG4_M"/>
</dbReference>
<keyword evidence="4" id="KW-1185">Reference proteome</keyword>
<dbReference type="AlphaFoldDB" id="A0A2T7A244"/>
<sequence length="82" mass="9173">MRGALIGSSRISNHICSHFWFNLTRGLMGDSTRSGSPVPGGAAHRNSEDERVDVRDVDILLSEIVVILGRWLLFCRFLGQKF</sequence>
<organism evidence="3 4">
    <name type="scientific">Tuber borchii</name>
    <name type="common">White truffle</name>
    <dbReference type="NCBI Taxonomy" id="42251"/>
    <lineage>
        <taxon>Eukaryota</taxon>
        <taxon>Fungi</taxon>
        <taxon>Dikarya</taxon>
        <taxon>Ascomycota</taxon>
        <taxon>Pezizomycotina</taxon>
        <taxon>Pezizomycetes</taxon>
        <taxon>Pezizales</taxon>
        <taxon>Tuberaceae</taxon>
        <taxon>Tuber</taxon>
    </lineage>
</organism>
<evidence type="ECO:0000313" key="3">
    <source>
        <dbReference type="EMBL" id="PUU81803.1"/>
    </source>
</evidence>
<proteinExistence type="predicted"/>
<feature type="region of interest" description="Disordered" evidence="1">
    <location>
        <begin position="30"/>
        <end position="49"/>
    </location>
</feature>
<dbReference type="EMBL" id="NESQ01000039">
    <property type="protein sequence ID" value="PUU81803.1"/>
    <property type="molecule type" value="Genomic_DNA"/>
</dbReference>
<reference evidence="3 4" key="1">
    <citation type="submission" date="2017-04" db="EMBL/GenBank/DDBJ databases">
        <title>Draft genome sequence of Tuber borchii Vittad., a whitish edible truffle.</title>
        <authorList>
            <consortium name="DOE Joint Genome Institute"/>
            <person name="Murat C."/>
            <person name="Kuo A."/>
            <person name="Barry K.W."/>
            <person name="Clum A."/>
            <person name="Dockter R.B."/>
            <person name="Fauchery L."/>
            <person name="Iotti M."/>
            <person name="Kohler A."/>
            <person name="Labutti K."/>
            <person name="Lindquist E.A."/>
            <person name="Lipzen A."/>
            <person name="Ohm R.A."/>
            <person name="Wang M."/>
            <person name="Grigoriev I.V."/>
            <person name="Zambonelli A."/>
            <person name="Martin F.M."/>
        </authorList>
    </citation>
    <scope>NUCLEOTIDE SEQUENCE [LARGE SCALE GENOMIC DNA]</scope>
    <source>
        <strain evidence="3 4">Tbo3840</strain>
    </source>
</reference>
<evidence type="ECO:0000256" key="1">
    <source>
        <dbReference type="SAM" id="MobiDB-lite"/>
    </source>
</evidence>
<evidence type="ECO:0000259" key="2">
    <source>
        <dbReference type="Pfam" id="PF08318"/>
    </source>
</evidence>
<name>A0A2T7A244_TUBBO</name>